<accession>A0A0F5QAR5</accession>
<feature type="transmembrane region" description="Helical" evidence="6">
    <location>
        <begin position="184"/>
        <end position="205"/>
    </location>
</feature>
<feature type="transmembrane region" description="Helical" evidence="6">
    <location>
        <begin position="149"/>
        <end position="172"/>
    </location>
</feature>
<dbReference type="PANTHER" id="PTHR32322:SF2">
    <property type="entry name" value="EAMA DOMAIN-CONTAINING PROTEIN"/>
    <property type="match status" value="1"/>
</dbReference>
<dbReference type="Proteomes" id="UP000033411">
    <property type="component" value="Unassembled WGS sequence"/>
</dbReference>
<feature type="transmembrane region" description="Helical" evidence="6">
    <location>
        <begin position="98"/>
        <end position="119"/>
    </location>
</feature>
<evidence type="ECO:0000259" key="7">
    <source>
        <dbReference type="Pfam" id="PF00892"/>
    </source>
</evidence>
<evidence type="ECO:0000256" key="2">
    <source>
        <dbReference type="ARBA" id="ARBA00007362"/>
    </source>
</evidence>
<evidence type="ECO:0000256" key="3">
    <source>
        <dbReference type="ARBA" id="ARBA00022692"/>
    </source>
</evidence>
<evidence type="ECO:0000256" key="6">
    <source>
        <dbReference type="SAM" id="Phobius"/>
    </source>
</evidence>
<dbReference type="AlphaFoldDB" id="A0A0F5QAR5"/>
<gene>
    <name evidence="8" type="ORF">WH87_08995</name>
</gene>
<keyword evidence="3 6" id="KW-0812">Transmembrane</keyword>
<reference evidence="8 9" key="1">
    <citation type="submission" date="2015-03" db="EMBL/GenBank/DDBJ databases">
        <authorList>
            <person name="Lepp D."/>
            <person name="Hassan Y.I."/>
            <person name="Li X.-Z."/>
            <person name="Zhou T."/>
        </authorList>
    </citation>
    <scope>NUCLEOTIDE SEQUENCE [LARGE SCALE GENOMIC DNA]</scope>
    <source>
        <strain evidence="8 9">E84</strain>
    </source>
</reference>
<evidence type="ECO:0000313" key="8">
    <source>
        <dbReference type="EMBL" id="KKC37821.1"/>
    </source>
</evidence>
<dbReference type="GO" id="GO:0016020">
    <property type="term" value="C:membrane"/>
    <property type="evidence" value="ECO:0007669"/>
    <property type="project" value="UniProtKB-SubCell"/>
</dbReference>
<feature type="transmembrane region" description="Helical" evidence="6">
    <location>
        <begin position="251"/>
        <end position="270"/>
    </location>
</feature>
<dbReference type="PANTHER" id="PTHR32322">
    <property type="entry name" value="INNER MEMBRANE TRANSPORTER"/>
    <property type="match status" value="1"/>
</dbReference>
<feature type="transmembrane region" description="Helical" evidence="6">
    <location>
        <begin position="70"/>
        <end position="92"/>
    </location>
</feature>
<dbReference type="SUPFAM" id="SSF103481">
    <property type="entry name" value="Multidrug resistance efflux transporter EmrE"/>
    <property type="match status" value="2"/>
</dbReference>
<evidence type="ECO:0000256" key="1">
    <source>
        <dbReference type="ARBA" id="ARBA00004141"/>
    </source>
</evidence>
<dbReference type="InterPro" id="IPR037185">
    <property type="entry name" value="EmrE-like"/>
</dbReference>
<dbReference type="Pfam" id="PF00892">
    <property type="entry name" value="EamA"/>
    <property type="match status" value="2"/>
</dbReference>
<feature type="transmembrane region" description="Helical" evidence="6">
    <location>
        <begin position="126"/>
        <end position="143"/>
    </location>
</feature>
<dbReference type="PATRIC" id="fig|1293439.3.peg.1377"/>
<evidence type="ECO:0000256" key="4">
    <source>
        <dbReference type="ARBA" id="ARBA00022989"/>
    </source>
</evidence>
<comment type="similarity">
    <text evidence="2">Belongs to the EamA transporter family.</text>
</comment>
<name>A0A0F5QAR5_9HYPH</name>
<feature type="transmembrane region" description="Helical" evidence="6">
    <location>
        <begin position="9"/>
        <end position="33"/>
    </location>
</feature>
<keyword evidence="5 6" id="KW-0472">Membrane</keyword>
<feature type="transmembrane region" description="Helical" evidence="6">
    <location>
        <begin position="39"/>
        <end position="58"/>
    </location>
</feature>
<dbReference type="InterPro" id="IPR050638">
    <property type="entry name" value="AA-Vitamin_Transporters"/>
</dbReference>
<feature type="transmembrane region" description="Helical" evidence="6">
    <location>
        <begin position="276"/>
        <end position="295"/>
    </location>
</feature>
<keyword evidence="9" id="KW-1185">Reference proteome</keyword>
<feature type="transmembrane region" description="Helical" evidence="6">
    <location>
        <begin position="220"/>
        <end position="239"/>
    </location>
</feature>
<feature type="domain" description="EamA" evidence="7">
    <location>
        <begin position="11"/>
        <end position="142"/>
    </location>
</feature>
<comment type="caution">
    <text evidence="8">The sequence shown here is derived from an EMBL/GenBank/DDBJ whole genome shotgun (WGS) entry which is preliminary data.</text>
</comment>
<proteinExistence type="inferred from homology"/>
<sequence>MTDTSNQRLLAHLAMLAFALMIAGSFTFGAMVVDDIGPVPLNAIRFVIGAAMMGAFAFGPMRQKFVFPAAPWRFAILGLLMAVYFVSMFIALQFTAPIATSAVFTLIPLMAAGFGLVLLGQRTGPVGLLSLLLAALGSVWVIFRGDLAVLAAFDIGKGELIYFVGCLCYAIYTPLLRKFSRGEPAVVASFFTLSCTALWVCLYGVPSIAATNWLALPSHVWWVILYLAIFPTALSFFCVQFASLRLPAAKVIAYGYLTPVFVIGFEGLVGHGWASLSVLAGAAVVVLGLLVLALVPERSAR</sequence>
<dbReference type="STRING" id="1293439.WH87_08995"/>
<evidence type="ECO:0000256" key="5">
    <source>
        <dbReference type="ARBA" id="ARBA00023136"/>
    </source>
</evidence>
<keyword evidence="4 6" id="KW-1133">Transmembrane helix</keyword>
<protein>
    <submittedName>
        <fullName evidence="8">Membrane protein</fullName>
    </submittedName>
</protein>
<evidence type="ECO:0000313" key="9">
    <source>
        <dbReference type="Proteomes" id="UP000033411"/>
    </source>
</evidence>
<dbReference type="RefSeq" id="WP_046139423.1">
    <property type="nucleotide sequence ID" value="NZ_LANJ01000016.1"/>
</dbReference>
<feature type="domain" description="EamA" evidence="7">
    <location>
        <begin position="157"/>
        <end position="292"/>
    </location>
</feature>
<organism evidence="8 9">
    <name type="scientific">Devosia epidermidihirudinis</name>
    <dbReference type="NCBI Taxonomy" id="1293439"/>
    <lineage>
        <taxon>Bacteria</taxon>
        <taxon>Pseudomonadati</taxon>
        <taxon>Pseudomonadota</taxon>
        <taxon>Alphaproteobacteria</taxon>
        <taxon>Hyphomicrobiales</taxon>
        <taxon>Devosiaceae</taxon>
        <taxon>Devosia</taxon>
    </lineage>
</organism>
<dbReference type="InterPro" id="IPR000620">
    <property type="entry name" value="EamA_dom"/>
</dbReference>
<comment type="subcellular location">
    <subcellularLocation>
        <location evidence="1">Membrane</location>
        <topology evidence="1">Multi-pass membrane protein</topology>
    </subcellularLocation>
</comment>
<dbReference type="EMBL" id="LANJ01000016">
    <property type="protein sequence ID" value="KKC37821.1"/>
    <property type="molecule type" value="Genomic_DNA"/>
</dbReference>